<protein>
    <submittedName>
        <fullName evidence="1">SusD/RagB family nutrient-binding outer membrane lipoprotein</fullName>
    </submittedName>
</protein>
<proteinExistence type="predicted"/>
<dbReference type="Proteomes" id="UP000289792">
    <property type="component" value="Unassembled WGS sequence"/>
</dbReference>
<accession>A0A4Q0XGM1</accession>
<comment type="caution">
    <text evidence="1">The sequence shown here is derived from an EMBL/GenBank/DDBJ whole genome shotgun (WGS) entry which is preliminary data.</text>
</comment>
<keyword evidence="2" id="KW-1185">Reference proteome</keyword>
<dbReference type="InterPro" id="IPR041662">
    <property type="entry name" value="SusD-like_2"/>
</dbReference>
<dbReference type="Pfam" id="PF12771">
    <property type="entry name" value="SusD-like_2"/>
    <property type="match status" value="1"/>
</dbReference>
<gene>
    <name evidence="1" type="ORF">ESZ48_06650</name>
</gene>
<dbReference type="EMBL" id="SDDZ01000003">
    <property type="protein sequence ID" value="RXJ50444.1"/>
    <property type="molecule type" value="Genomic_DNA"/>
</dbReference>
<dbReference type="Gene3D" id="1.25.40.390">
    <property type="match status" value="1"/>
</dbReference>
<evidence type="ECO:0000313" key="2">
    <source>
        <dbReference type="Proteomes" id="UP000289792"/>
    </source>
</evidence>
<dbReference type="AlphaFoldDB" id="A0A4Q0XGM1"/>
<dbReference type="InterPro" id="IPR011990">
    <property type="entry name" value="TPR-like_helical_dom_sf"/>
</dbReference>
<reference evidence="1 2" key="1">
    <citation type="submission" date="2019-01" db="EMBL/GenBank/DDBJ databases">
        <title>Genome sequence of the Antarctic species Gelidibacter gilvus ACAM 158(T).</title>
        <authorList>
            <person name="Bowman J.P."/>
        </authorList>
    </citation>
    <scope>NUCLEOTIDE SEQUENCE [LARGE SCALE GENOMIC DNA]</scope>
    <source>
        <strain evidence="1 2">IC158</strain>
    </source>
</reference>
<dbReference type="RefSeq" id="WP_129016563.1">
    <property type="nucleotide sequence ID" value="NZ_SDDZ01000003.1"/>
</dbReference>
<dbReference type="OrthoDB" id="725917at2"/>
<keyword evidence="1" id="KW-0449">Lipoprotein</keyword>
<dbReference type="SUPFAM" id="SSF48452">
    <property type="entry name" value="TPR-like"/>
    <property type="match status" value="1"/>
</dbReference>
<organism evidence="1 2">
    <name type="scientific">Gelidibacter gilvus</name>
    <dbReference type="NCBI Taxonomy" id="59602"/>
    <lineage>
        <taxon>Bacteria</taxon>
        <taxon>Pseudomonadati</taxon>
        <taxon>Bacteroidota</taxon>
        <taxon>Flavobacteriia</taxon>
        <taxon>Flavobacteriales</taxon>
        <taxon>Flavobacteriaceae</taxon>
        <taxon>Gelidibacter</taxon>
    </lineage>
</organism>
<name>A0A4Q0XGM1_9FLAO</name>
<evidence type="ECO:0000313" key="1">
    <source>
        <dbReference type="EMBL" id="RXJ50444.1"/>
    </source>
</evidence>
<sequence>MKKYFLIYITFIFCSCSNDLENLNVDEKNATSAPAETFFNFALKNMSDLESDLTYGSNGSPYTLSRLWSQQISSVTYNEGTTYFSNFNWTNVYLGVLINLQESKKVIESTVQTPMNSVALQNQLSILEILRVYSYSKLVESFGNIPYSEALDVNNISPAYDDAETIYLDLLAKLNIALDNMDESGASWSDDLMYDGNTKLWKKFGRSLQLLMAMRIVDSNPQVAETNIIAALPGVFTSNADNAKVDHLNAQPNTNALYLDLAVGNRKDFVGAKPFVDYMNSLNDPRRSIFFKSVNGNYIGAPSGIVVNYDSYSEMGTLFYQPNTAVIFIDYSTVEFLLAEAAERNIAGVADAELHYNNAIRASFEYYGVSGVDDYLAQPEVAYSTALGNWKEKIGMQKWVALYNQGLEAWTEYRRLDYPQLSAPAGAYVDKVPVRLIYPISEQTLNRSNYEAAAADIGGDLLTTKLFWDKY</sequence>
<dbReference type="PROSITE" id="PS51257">
    <property type="entry name" value="PROKAR_LIPOPROTEIN"/>
    <property type="match status" value="1"/>
</dbReference>